<evidence type="ECO:0000313" key="1">
    <source>
        <dbReference type="EMBL" id="MEU2122349.1"/>
    </source>
</evidence>
<organism evidence="1 2">
    <name type="scientific">Nocardia niwae</name>
    <dbReference type="NCBI Taxonomy" id="626084"/>
    <lineage>
        <taxon>Bacteria</taxon>
        <taxon>Bacillati</taxon>
        <taxon>Actinomycetota</taxon>
        <taxon>Actinomycetes</taxon>
        <taxon>Mycobacteriales</taxon>
        <taxon>Nocardiaceae</taxon>
        <taxon>Nocardia</taxon>
    </lineage>
</organism>
<gene>
    <name evidence="1" type="ORF">ABZ507_11025</name>
</gene>
<dbReference type="Proteomes" id="UP001550535">
    <property type="component" value="Unassembled WGS sequence"/>
</dbReference>
<proteinExistence type="predicted"/>
<name>A0ABV2X8Y2_9NOCA</name>
<protein>
    <submittedName>
        <fullName evidence="1">Uncharacterized protein</fullName>
    </submittedName>
</protein>
<reference evidence="1 2" key="1">
    <citation type="submission" date="2024-06" db="EMBL/GenBank/DDBJ databases">
        <title>The Natural Products Discovery Center: Release of the First 8490 Sequenced Strains for Exploring Actinobacteria Biosynthetic Diversity.</title>
        <authorList>
            <person name="Kalkreuter E."/>
            <person name="Kautsar S.A."/>
            <person name="Yang D."/>
            <person name="Bader C.D."/>
            <person name="Teijaro C.N."/>
            <person name="Fluegel L."/>
            <person name="Davis C.M."/>
            <person name="Simpson J.R."/>
            <person name="Lauterbach L."/>
            <person name="Steele A.D."/>
            <person name="Gui C."/>
            <person name="Meng S."/>
            <person name="Li G."/>
            <person name="Viehrig K."/>
            <person name="Ye F."/>
            <person name="Su P."/>
            <person name="Kiefer A.F."/>
            <person name="Nichols A."/>
            <person name="Cepeda A.J."/>
            <person name="Yan W."/>
            <person name="Fan B."/>
            <person name="Jiang Y."/>
            <person name="Adhikari A."/>
            <person name="Zheng C.-J."/>
            <person name="Schuster L."/>
            <person name="Cowan T.M."/>
            <person name="Smanski M.J."/>
            <person name="Chevrette M.G."/>
            <person name="De Carvalho L.P.S."/>
            <person name="Shen B."/>
        </authorList>
    </citation>
    <scope>NUCLEOTIDE SEQUENCE [LARGE SCALE GENOMIC DNA]</scope>
    <source>
        <strain evidence="1 2">NPDC019434</strain>
    </source>
</reference>
<evidence type="ECO:0000313" key="2">
    <source>
        <dbReference type="Proteomes" id="UP001550535"/>
    </source>
</evidence>
<accession>A0ABV2X8Y2</accession>
<comment type="caution">
    <text evidence="1">The sequence shown here is derived from an EMBL/GenBank/DDBJ whole genome shotgun (WGS) entry which is preliminary data.</text>
</comment>
<dbReference type="RefSeq" id="WP_357804121.1">
    <property type="nucleotide sequence ID" value="NZ_JBEYBM010000007.1"/>
</dbReference>
<keyword evidence="2" id="KW-1185">Reference proteome</keyword>
<sequence>MPGDADTHHADVLLCCRGNERPHPLPQFDPAPVEFRIELQLWHRSGTSNPKPKGDHVVVTQIPEPTLHVAMTALDCVPGMWQGKIVMRATWDTGANEVRTDTAPTIVPCWVDAVKLLYFSREAALYQ</sequence>
<dbReference type="EMBL" id="JBEYBR010000022">
    <property type="protein sequence ID" value="MEU2122349.1"/>
    <property type="molecule type" value="Genomic_DNA"/>
</dbReference>